<gene>
    <name evidence="1" type="ORF">FHE72_22155</name>
</gene>
<dbReference type="Proteomes" id="UP000465062">
    <property type="component" value="Chromosome"/>
</dbReference>
<evidence type="ECO:0000313" key="1">
    <source>
        <dbReference type="EMBL" id="QHE63390.1"/>
    </source>
</evidence>
<proteinExistence type="predicted"/>
<accession>A0A6I6UWY8</accession>
<reference evidence="1 2" key="1">
    <citation type="submission" date="2019-06" db="EMBL/GenBank/DDBJ databases">
        <title>An operon consisting of a P-type ATPase gene and a transcriptional regular gene given the different cadmium resistance in Bacillus vietamensis 151-6 and Bacillus marisflavi 151-25.</title>
        <authorList>
            <person name="Yu X."/>
        </authorList>
    </citation>
    <scope>NUCLEOTIDE SEQUENCE [LARGE SCALE GENOMIC DNA]</scope>
    <source>
        <strain evidence="1 2">151-6</strain>
    </source>
</reference>
<sequence length="62" mass="7510">MGEQQKGRIDSFSKRGEKKVITWIQMNPESNLVFSTKHHGKQRVIYYTHRSITNLDYERRER</sequence>
<name>A0A6I6UWY8_9BACI</name>
<dbReference type="KEGG" id="bvq:FHE72_22155"/>
<dbReference type="EMBL" id="CP047394">
    <property type="protein sequence ID" value="QHE63390.1"/>
    <property type="molecule type" value="Genomic_DNA"/>
</dbReference>
<dbReference type="RefSeq" id="WP_159363067.1">
    <property type="nucleotide sequence ID" value="NZ_CP047394.1"/>
</dbReference>
<organism evidence="1 2">
    <name type="scientific">Rossellomorea vietnamensis</name>
    <dbReference type="NCBI Taxonomy" id="218284"/>
    <lineage>
        <taxon>Bacteria</taxon>
        <taxon>Bacillati</taxon>
        <taxon>Bacillota</taxon>
        <taxon>Bacilli</taxon>
        <taxon>Bacillales</taxon>
        <taxon>Bacillaceae</taxon>
        <taxon>Rossellomorea</taxon>
    </lineage>
</organism>
<dbReference type="AlphaFoldDB" id="A0A6I6UWY8"/>
<protein>
    <submittedName>
        <fullName evidence="1">Uncharacterized protein</fullName>
    </submittedName>
</protein>
<evidence type="ECO:0000313" key="2">
    <source>
        <dbReference type="Proteomes" id="UP000465062"/>
    </source>
</evidence>